<evidence type="ECO:0000259" key="1">
    <source>
        <dbReference type="PROSITE" id="PS50943"/>
    </source>
</evidence>
<dbReference type="CDD" id="cd00093">
    <property type="entry name" value="HTH_XRE"/>
    <property type="match status" value="1"/>
</dbReference>
<name>A0A316A5A5_9BACT</name>
<gene>
    <name evidence="2" type="ORF">CLV98_1265</name>
</gene>
<reference evidence="2 3" key="1">
    <citation type="submission" date="2018-03" db="EMBL/GenBank/DDBJ databases">
        <title>Genomic Encyclopedia of Archaeal and Bacterial Type Strains, Phase II (KMG-II): from individual species to whole genera.</title>
        <authorList>
            <person name="Goeker M."/>
        </authorList>
    </citation>
    <scope>NUCLEOTIDE SEQUENCE [LARGE SCALE GENOMIC DNA]</scope>
    <source>
        <strain evidence="2 3">DSM 100346</strain>
    </source>
</reference>
<keyword evidence="3" id="KW-1185">Reference proteome</keyword>
<dbReference type="SUPFAM" id="SSF47413">
    <property type="entry name" value="lambda repressor-like DNA-binding domains"/>
    <property type="match status" value="1"/>
</dbReference>
<feature type="domain" description="HTH cro/C1-type" evidence="1">
    <location>
        <begin position="7"/>
        <end position="62"/>
    </location>
</feature>
<dbReference type="EMBL" id="QGDT01000026">
    <property type="protein sequence ID" value="PWJ53096.1"/>
    <property type="molecule type" value="Genomic_DNA"/>
</dbReference>
<evidence type="ECO:0000313" key="2">
    <source>
        <dbReference type="EMBL" id="PWJ53096.1"/>
    </source>
</evidence>
<dbReference type="AlphaFoldDB" id="A0A316A5A5"/>
<accession>A0A316A5A5</accession>
<evidence type="ECO:0000313" key="3">
    <source>
        <dbReference type="Proteomes" id="UP000245880"/>
    </source>
</evidence>
<dbReference type="PROSITE" id="PS50943">
    <property type="entry name" value="HTH_CROC1"/>
    <property type="match status" value="1"/>
</dbReference>
<dbReference type="InterPro" id="IPR010982">
    <property type="entry name" value="Lambda_DNA-bd_dom_sf"/>
</dbReference>
<comment type="caution">
    <text evidence="2">The sequence shown here is derived from an EMBL/GenBank/DDBJ whole genome shotgun (WGS) entry which is preliminary data.</text>
</comment>
<dbReference type="GO" id="GO:0003677">
    <property type="term" value="F:DNA binding"/>
    <property type="evidence" value="ECO:0007669"/>
    <property type="project" value="InterPro"/>
</dbReference>
<protein>
    <submittedName>
        <fullName evidence="2">Helix-turn-helix protein</fullName>
    </submittedName>
</protein>
<dbReference type="RefSeq" id="WP_109678316.1">
    <property type="nucleotide sequence ID" value="NZ_QGDT01000026.1"/>
</dbReference>
<dbReference type="OrthoDB" id="959032at2"/>
<dbReference type="Gene3D" id="1.10.260.40">
    <property type="entry name" value="lambda repressor-like DNA-binding domains"/>
    <property type="match status" value="1"/>
</dbReference>
<proteinExistence type="predicted"/>
<organism evidence="2 3">
    <name type="scientific">Dyadobacter jejuensis</name>
    <dbReference type="NCBI Taxonomy" id="1082580"/>
    <lineage>
        <taxon>Bacteria</taxon>
        <taxon>Pseudomonadati</taxon>
        <taxon>Bacteroidota</taxon>
        <taxon>Cytophagia</taxon>
        <taxon>Cytophagales</taxon>
        <taxon>Spirosomataceae</taxon>
        <taxon>Dyadobacter</taxon>
    </lineage>
</organism>
<sequence>MKIGAKLRRLRDYKRFSSREVAALINIGQNTYLSWEHDATYPSFKHFVPLAEALGLCPISLMAFLFEQISLEELLMITETVPDLKEAVIFYKNHKDR</sequence>
<dbReference type="Pfam" id="PF01381">
    <property type="entry name" value="HTH_3"/>
    <property type="match status" value="1"/>
</dbReference>
<dbReference type="Proteomes" id="UP000245880">
    <property type="component" value="Unassembled WGS sequence"/>
</dbReference>
<dbReference type="InterPro" id="IPR001387">
    <property type="entry name" value="Cro/C1-type_HTH"/>
</dbReference>